<proteinExistence type="predicted"/>
<accession>A0A485B713</accession>
<protein>
    <submittedName>
        <fullName evidence="2">Uncharacterized protein</fullName>
    </submittedName>
</protein>
<dbReference type="AlphaFoldDB" id="A0A485B713"/>
<feature type="compositionally biased region" description="Basic and acidic residues" evidence="1">
    <location>
        <begin position="31"/>
        <end position="44"/>
    </location>
</feature>
<dbReference type="Proteomes" id="UP000345637">
    <property type="component" value="Unassembled WGS sequence"/>
</dbReference>
<dbReference type="EMBL" id="CAADJE010000022">
    <property type="protein sequence ID" value="VFS64489.1"/>
    <property type="molecule type" value="Genomic_DNA"/>
</dbReference>
<gene>
    <name evidence="2" type="ORF">NCTC12998_02616</name>
</gene>
<name>A0A485B713_RAOPL</name>
<organism evidence="2 3">
    <name type="scientific">Raoultella planticola</name>
    <name type="common">Klebsiella planticola</name>
    <dbReference type="NCBI Taxonomy" id="575"/>
    <lineage>
        <taxon>Bacteria</taxon>
        <taxon>Pseudomonadati</taxon>
        <taxon>Pseudomonadota</taxon>
        <taxon>Gammaproteobacteria</taxon>
        <taxon>Enterobacterales</taxon>
        <taxon>Enterobacteriaceae</taxon>
        <taxon>Klebsiella/Raoultella group</taxon>
        <taxon>Raoultella</taxon>
    </lineage>
</organism>
<sequence length="105" mass="11653">MAWTKSSASSLCLLQQYADFELAGVEIDPVAEDKQQQQRNDHRNQPAAGVTDDLPRLFDAQGRARVAMERILALTGILLIPVVDQGDKGLLHRGIGLLIICRQRF</sequence>
<feature type="region of interest" description="Disordered" evidence="1">
    <location>
        <begin position="31"/>
        <end position="52"/>
    </location>
</feature>
<reference evidence="2 3" key="1">
    <citation type="submission" date="2019-03" db="EMBL/GenBank/DDBJ databases">
        <authorList>
            <consortium name="Pathogen Informatics"/>
        </authorList>
    </citation>
    <scope>NUCLEOTIDE SEQUENCE [LARGE SCALE GENOMIC DNA]</scope>
    <source>
        <strain evidence="2 3">NCTC12998</strain>
    </source>
</reference>
<evidence type="ECO:0000256" key="1">
    <source>
        <dbReference type="SAM" id="MobiDB-lite"/>
    </source>
</evidence>
<evidence type="ECO:0000313" key="3">
    <source>
        <dbReference type="Proteomes" id="UP000345637"/>
    </source>
</evidence>
<evidence type="ECO:0000313" key="2">
    <source>
        <dbReference type="EMBL" id="VFS64489.1"/>
    </source>
</evidence>